<reference evidence="7 8" key="1">
    <citation type="submission" date="2012-06" db="EMBL/GenBank/DDBJ databases">
        <title>The complete chromosome of genome of Turneriella parva DSM 21527.</title>
        <authorList>
            <consortium name="US DOE Joint Genome Institute (JGI-PGF)"/>
            <person name="Lucas S."/>
            <person name="Han J."/>
            <person name="Lapidus A."/>
            <person name="Bruce D."/>
            <person name="Goodwin L."/>
            <person name="Pitluck S."/>
            <person name="Peters L."/>
            <person name="Kyrpides N."/>
            <person name="Mavromatis K."/>
            <person name="Ivanova N."/>
            <person name="Mikhailova N."/>
            <person name="Chertkov O."/>
            <person name="Detter J.C."/>
            <person name="Tapia R."/>
            <person name="Han C."/>
            <person name="Land M."/>
            <person name="Hauser L."/>
            <person name="Markowitz V."/>
            <person name="Cheng J.-F."/>
            <person name="Hugenholtz P."/>
            <person name="Woyke T."/>
            <person name="Wu D."/>
            <person name="Gronow S."/>
            <person name="Wellnitz S."/>
            <person name="Brambilla E."/>
            <person name="Klenk H.-P."/>
            <person name="Eisen J.A."/>
        </authorList>
    </citation>
    <scope>NUCLEOTIDE SEQUENCE [LARGE SCALE GENOMIC DNA]</scope>
    <source>
        <strain evidence="8">ATCC BAA-1111 / DSM 21527 / NCTC 11395 / H</strain>
    </source>
</reference>
<dbReference type="Proteomes" id="UP000006048">
    <property type="component" value="Chromosome"/>
</dbReference>
<comment type="cofactor">
    <cofactor evidence="3">
        <name>Zn(2+)</name>
        <dbReference type="ChEBI" id="CHEBI:29105"/>
    </cofactor>
    <text evidence="3">Binds 1 zinc ion per subunit. The zinc ion is important for the structural integrity of the protein.</text>
</comment>
<dbReference type="GO" id="GO:0033743">
    <property type="term" value="F:peptide-methionine (R)-S-oxide reductase activity"/>
    <property type="evidence" value="ECO:0007669"/>
    <property type="project" value="UniProtKB-UniRule"/>
</dbReference>
<feature type="chain" id="PRO_5003686597" description="Peptide methionine sulfoxide reductase MsrB" evidence="5">
    <location>
        <begin position="31"/>
        <end position="194"/>
    </location>
</feature>
<dbReference type="SUPFAM" id="SSF51316">
    <property type="entry name" value="Mss4-like"/>
    <property type="match status" value="1"/>
</dbReference>
<dbReference type="AlphaFoldDB" id="I4B805"/>
<protein>
    <recommendedName>
        <fullName evidence="3">Peptide methionine sulfoxide reductase MsrB</fullName>
        <ecNumber evidence="3">1.8.4.12</ecNumber>
    </recommendedName>
    <alternativeName>
        <fullName evidence="3">Peptide-methionine (R)-S-oxide reductase</fullName>
    </alternativeName>
</protein>
<dbReference type="GO" id="GO:0005737">
    <property type="term" value="C:cytoplasm"/>
    <property type="evidence" value="ECO:0007669"/>
    <property type="project" value="TreeGrafter"/>
</dbReference>
<evidence type="ECO:0000313" key="8">
    <source>
        <dbReference type="Proteomes" id="UP000006048"/>
    </source>
</evidence>
<dbReference type="Gene3D" id="2.170.150.20">
    <property type="entry name" value="Peptide methionine sulfoxide reductase"/>
    <property type="match status" value="1"/>
</dbReference>
<proteinExistence type="inferred from homology"/>
<dbReference type="InterPro" id="IPR002579">
    <property type="entry name" value="Met_Sox_Rdtase_MsrB_dom"/>
</dbReference>
<comment type="catalytic activity">
    <reaction evidence="2 3">
        <text>L-methionyl-[protein] + [thioredoxin]-disulfide + H2O = L-methionyl-(R)-S-oxide-[protein] + [thioredoxin]-dithiol</text>
        <dbReference type="Rhea" id="RHEA:24164"/>
        <dbReference type="Rhea" id="RHEA-COMP:10698"/>
        <dbReference type="Rhea" id="RHEA-COMP:10700"/>
        <dbReference type="Rhea" id="RHEA-COMP:12313"/>
        <dbReference type="Rhea" id="RHEA-COMP:12314"/>
        <dbReference type="ChEBI" id="CHEBI:15377"/>
        <dbReference type="ChEBI" id="CHEBI:16044"/>
        <dbReference type="ChEBI" id="CHEBI:29950"/>
        <dbReference type="ChEBI" id="CHEBI:45764"/>
        <dbReference type="ChEBI" id="CHEBI:50058"/>
        <dbReference type="EC" id="1.8.4.12"/>
    </reaction>
</comment>
<feature type="binding site" evidence="3">
    <location>
        <position position="86"/>
    </location>
    <ligand>
        <name>Zn(2+)</name>
        <dbReference type="ChEBI" id="CHEBI:29105"/>
    </ligand>
</feature>
<feature type="domain" description="MsrB" evidence="6">
    <location>
        <begin position="47"/>
        <end position="189"/>
    </location>
</feature>
<evidence type="ECO:0000256" key="1">
    <source>
        <dbReference type="ARBA" id="ARBA00023002"/>
    </source>
</evidence>
<evidence type="ECO:0000256" key="4">
    <source>
        <dbReference type="SAM" id="MobiDB-lite"/>
    </source>
</evidence>
<evidence type="ECO:0000256" key="2">
    <source>
        <dbReference type="ARBA" id="ARBA00048488"/>
    </source>
</evidence>
<keyword evidence="3" id="KW-0862">Zinc</keyword>
<dbReference type="GO" id="GO:0030091">
    <property type="term" value="P:protein repair"/>
    <property type="evidence" value="ECO:0007669"/>
    <property type="project" value="InterPro"/>
</dbReference>
<feature type="binding site" evidence="3">
    <location>
        <position position="138"/>
    </location>
    <ligand>
        <name>Zn(2+)</name>
        <dbReference type="ChEBI" id="CHEBI:29105"/>
    </ligand>
</feature>
<dbReference type="NCBIfam" id="TIGR00357">
    <property type="entry name" value="peptide-methionine (R)-S-oxide reductase MsrB"/>
    <property type="match status" value="1"/>
</dbReference>
<dbReference type="PROSITE" id="PS51790">
    <property type="entry name" value="MSRB"/>
    <property type="match status" value="1"/>
</dbReference>
<comment type="similarity">
    <text evidence="3">Belongs to the MsrB Met sulfoxide reductase family.</text>
</comment>
<dbReference type="PATRIC" id="fig|869212.3.peg.2795"/>
<keyword evidence="1 3" id="KW-0560">Oxidoreductase</keyword>
<dbReference type="KEGG" id="tpx:Turpa_2773"/>
<accession>I4B805</accession>
<dbReference type="EMBL" id="CP002959">
    <property type="protein sequence ID" value="AFM13412.1"/>
    <property type="molecule type" value="Genomic_DNA"/>
</dbReference>
<dbReference type="InterPro" id="IPR028427">
    <property type="entry name" value="Met_Sox_Rdtase_MsrB"/>
</dbReference>
<keyword evidence="3" id="KW-0479">Metal-binding</keyword>
<dbReference type="HOGENOM" id="CLU_031040_8_2_12"/>
<dbReference type="GO" id="GO:0008270">
    <property type="term" value="F:zinc ion binding"/>
    <property type="evidence" value="ECO:0007669"/>
    <property type="project" value="UniProtKB-UniRule"/>
</dbReference>
<dbReference type="HAMAP" id="MF_01400">
    <property type="entry name" value="MsrB"/>
    <property type="match status" value="1"/>
</dbReference>
<dbReference type="GO" id="GO:0006979">
    <property type="term" value="P:response to oxidative stress"/>
    <property type="evidence" value="ECO:0007669"/>
    <property type="project" value="InterPro"/>
</dbReference>
<keyword evidence="5" id="KW-0732">Signal</keyword>
<feature type="active site" description="Nucleophile" evidence="3">
    <location>
        <position position="178"/>
    </location>
</feature>
<evidence type="ECO:0000256" key="5">
    <source>
        <dbReference type="SAM" id="SignalP"/>
    </source>
</evidence>
<sequence>MGMTKMRISQITFAAVIALTGSIFFSAATAAEKKPGRATITKINRSEAEWKKILTAEEFYVLRQQGTERPFTGRYHDHHGQGTYICAGCKLPLFSSKTKFDSGTGWPSFFAPIAAENVVELTDNSHGMRRTEVRCARCGGHLGHVFDDGPRGPLGSGADTRSSARQTDGPRPTGLRYCINSVSLNFEGRTAPPR</sequence>
<dbReference type="STRING" id="869212.Turpa_2773"/>
<keyword evidence="8" id="KW-1185">Reference proteome</keyword>
<feature type="binding site" evidence="3">
    <location>
        <position position="89"/>
    </location>
    <ligand>
        <name>Zn(2+)</name>
        <dbReference type="ChEBI" id="CHEBI:29105"/>
    </ligand>
</feature>
<dbReference type="EC" id="1.8.4.12" evidence="3"/>
<evidence type="ECO:0000259" key="6">
    <source>
        <dbReference type="PROSITE" id="PS51790"/>
    </source>
</evidence>
<feature type="region of interest" description="Disordered" evidence="4">
    <location>
        <begin position="147"/>
        <end position="174"/>
    </location>
</feature>
<evidence type="ECO:0000313" key="7">
    <source>
        <dbReference type="EMBL" id="AFM13412.1"/>
    </source>
</evidence>
<organism evidence="7 8">
    <name type="scientific">Turneriella parva (strain ATCC BAA-1111 / DSM 21527 / NCTC 11395 / H)</name>
    <name type="common">Leptospira parva</name>
    <dbReference type="NCBI Taxonomy" id="869212"/>
    <lineage>
        <taxon>Bacteria</taxon>
        <taxon>Pseudomonadati</taxon>
        <taxon>Spirochaetota</taxon>
        <taxon>Spirochaetia</taxon>
        <taxon>Leptospirales</taxon>
        <taxon>Leptospiraceae</taxon>
        <taxon>Turneriella</taxon>
    </lineage>
</organism>
<feature type="binding site" evidence="3">
    <location>
        <position position="135"/>
    </location>
    <ligand>
        <name>Zn(2+)</name>
        <dbReference type="ChEBI" id="CHEBI:29105"/>
    </ligand>
</feature>
<evidence type="ECO:0000256" key="3">
    <source>
        <dbReference type="HAMAP-Rule" id="MF_01400"/>
    </source>
</evidence>
<dbReference type="InterPro" id="IPR011057">
    <property type="entry name" value="Mss4-like_sf"/>
</dbReference>
<dbReference type="PANTHER" id="PTHR10173">
    <property type="entry name" value="METHIONINE SULFOXIDE REDUCTASE"/>
    <property type="match status" value="1"/>
</dbReference>
<gene>
    <name evidence="3" type="primary">msrB</name>
    <name evidence="7" type="ordered locus">Turpa_2773</name>
</gene>
<name>I4B805_TURPD</name>
<feature type="signal peptide" evidence="5">
    <location>
        <begin position="1"/>
        <end position="30"/>
    </location>
</feature>
<dbReference type="Pfam" id="PF01641">
    <property type="entry name" value="SelR"/>
    <property type="match status" value="1"/>
</dbReference>
<dbReference type="PANTHER" id="PTHR10173:SF57">
    <property type="entry name" value="PEPTIDE-METHIONINE (R)-S-OXIDE REDUCTASE"/>
    <property type="match status" value="1"/>
</dbReference>